<dbReference type="FunFam" id="1.25.40.90:FF:000025">
    <property type="entry name" value="ENTH domain protein"/>
    <property type="match status" value="1"/>
</dbReference>
<dbReference type="HOGENOM" id="CLU_014248_1_0_1"/>
<name>S3CU51_OPHP1</name>
<dbReference type="GO" id="GO:0048268">
    <property type="term" value="P:clathrin coat assembly"/>
    <property type="evidence" value="ECO:0007669"/>
    <property type="project" value="InterPro"/>
</dbReference>
<gene>
    <name evidence="5" type="ORF">F503_05323</name>
</gene>
<evidence type="ECO:0000313" key="6">
    <source>
        <dbReference type="Proteomes" id="UP000016923"/>
    </source>
</evidence>
<feature type="compositionally biased region" description="Low complexity" evidence="3">
    <location>
        <begin position="459"/>
        <end position="472"/>
    </location>
</feature>
<feature type="region of interest" description="Disordered" evidence="3">
    <location>
        <begin position="281"/>
        <end position="326"/>
    </location>
</feature>
<dbReference type="CDD" id="cd16988">
    <property type="entry name" value="ANTH_N_YAP180"/>
    <property type="match status" value="1"/>
</dbReference>
<dbReference type="InterPro" id="IPR013809">
    <property type="entry name" value="ENTH"/>
</dbReference>
<dbReference type="GO" id="GO:0005546">
    <property type="term" value="F:phosphatidylinositol-4,5-bisphosphate binding"/>
    <property type="evidence" value="ECO:0007669"/>
    <property type="project" value="TreeGrafter"/>
</dbReference>
<feature type="compositionally biased region" description="Low complexity" evidence="3">
    <location>
        <begin position="283"/>
        <end position="320"/>
    </location>
</feature>
<keyword evidence="6" id="KW-1185">Reference proteome</keyword>
<dbReference type="VEuPathDB" id="FungiDB:F503_05323"/>
<dbReference type="SUPFAM" id="SSF48464">
    <property type="entry name" value="ENTH/VHS domain"/>
    <property type="match status" value="1"/>
</dbReference>
<dbReference type="SMART" id="SM00273">
    <property type="entry name" value="ENTH"/>
    <property type="match status" value="1"/>
</dbReference>
<dbReference type="GO" id="GO:0005545">
    <property type="term" value="F:1-phosphatidylinositol binding"/>
    <property type="evidence" value="ECO:0007669"/>
    <property type="project" value="InterPro"/>
</dbReference>
<dbReference type="GO" id="GO:0006900">
    <property type="term" value="P:vesicle budding from membrane"/>
    <property type="evidence" value="ECO:0007669"/>
    <property type="project" value="TreeGrafter"/>
</dbReference>
<dbReference type="Pfam" id="PF07651">
    <property type="entry name" value="ANTH"/>
    <property type="match status" value="1"/>
</dbReference>
<keyword evidence="2" id="KW-0963">Cytoplasm</keyword>
<dbReference type="OrthoDB" id="44015at2759"/>
<dbReference type="GO" id="GO:0072583">
    <property type="term" value="P:clathrin-dependent endocytosis"/>
    <property type="evidence" value="ECO:0007669"/>
    <property type="project" value="InterPro"/>
</dbReference>
<dbReference type="GO" id="GO:0000149">
    <property type="term" value="F:SNARE binding"/>
    <property type="evidence" value="ECO:0007669"/>
    <property type="project" value="TreeGrafter"/>
</dbReference>
<feature type="region of interest" description="Disordered" evidence="3">
    <location>
        <begin position="429"/>
        <end position="479"/>
    </location>
</feature>
<evidence type="ECO:0000256" key="2">
    <source>
        <dbReference type="ARBA" id="ARBA00022490"/>
    </source>
</evidence>
<dbReference type="InterPro" id="IPR008942">
    <property type="entry name" value="ENTH_VHS"/>
</dbReference>
<dbReference type="SUPFAM" id="SSF89009">
    <property type="entry name" value="GAT-like domain"/>
    <property type="match status" value="1"/>
</dbReference>
<dbReference type="EMBL" id="KE148146">
    <property type="protein sequence ID" value="EPE10228.1"/>
    <property type="molecule type" value="Genomic_DNA"/>
</dbReference>
<dbReference type="AlphaFoldDB" id="S3CU51"/>
<dbReference type="PANTHER" id="PTHR22951">
    <property type="entry name" value="CLATHRIN ASSEMBLY PROTEIN"/>
    <property type="match status" value="1"/>
</dbReference>
<dbReference type="PROSITE" id="PS50942">
    <property type="entry name" value="ENTH"/>
    <property type="match status" value="1"/>
</dbReference>
<dbReference type="STRING" id="1262450.S3CU51"/>
<dbReference type="InterPro" id="IPR011417">
    <property type="entry name" value="ANTH_dom"/>
</dbReference>
<dbReference type="InterPro" id="IPR014712">
    <property type="entry name" value="ANTH_dom_sf"/>
</dbReference>
<dbReference type="FunFam" id="1.20.58.150:FF:000004">
    <property type="entry name" value="ENTH domain protein"/>
    <property type="match status" value="1"/>
</dbReference>
<dbReference type="Gene3D" id="1.20.58.150">
    <property type="entry name" value="ANTH domain"/>
    <property type="match status" value="1"/>
</dbReference>
<evidence type="ECO:0000313" key="5">
    <source>
        <dbReference type="EMBL" id="EPE10228.1"/>
    </source>
</evidence>
<dbReference type="Proteomes" id="UP000016923">
    <property type="component" value="Unassembled WGS sequence"/>
</dbReference>
<feature type="region of interest" description="Disordered" evidence="3">
    <location>
        <begin position="550"/>
        <end position="584"/>
    </location>
</feature>
<reference evidence="5 6" key="1">
    <citation type="journal article" date="2013" name="BMC Genomics">
        <title>The genome and transcriptome of the pine saprophyte Ophiostoma piceae, and a comparison with the bark beetle-associated pine pathogen Grosmannia clavigera.</title>
        <authorList>
            <person name="Haridas S."/>
            <person name="Wang Y."/>
            <person name="Lim L."/>
            <person name="Massoumi Alamouti S."/>
            <person name="Jackman S."/>
            <person name="Docking R."/>
            <person name="Robertson G."/>
            <person name="Birol I."/>
            <person name="Bohlmann J."/>
            <person name="Breuil C."/>
        </authorList>
    </citation>
    <scope>NUCLEOTIDE SEQUENCE [LARGE SCALE GENOMIC DNA]</scope>
    <source>
        <strain evidence="5 6">UAMH 11346</strain>
    </source>
</reference>
<dbReference type="GO" id="GO:0030136">
    <property type="term" value="C:clathrin-coated vesicle"/>
    <property type="evidence" value="ECO:0007669"/>
    <property type="project" value="InterPro"/>
</dbReference>
<dbReference type="GO" id="GO:0005905">
    <property type="term" value="C:clathrin-coated pit"/>
    <property type="evidence" value="ECO:0007669"/>
    <property type="project" value="TreeGrafter"/>
</dbReference>
<dbReference type="Gene3D" id="1.25.40.90">
    <property type="match status" value="1"/>
</dbReference>
<feature type="compositionally biased region" description="Polar residues" evidence="3">
    <location>
        <begin position="433"/>
        <end position="446"/>
    </location>
</feature>
<dbReference type="OMA" id="AWTIVFK"/>
<evidence type="ECO:0000256" key="1">
    <source>
        <dbReference type="ARBA" id="ARBA00004496"/>
    </source>
</evidence>
<feature type="domain" description="ENTH" evidence="4">
    <location>
        <begin position="1"/>
        <end position="124"/>
    </location>
</feature>
<evidence type="ECO:0000256" key="3">
    <source>
        <dbReference type="SAM" id="MobiDB-lite"/>
    </source>
</evidence>
<feature type="compositionally biased region" description="Polar residues" evidence="3">
    <location>
        <begin position="553"/>
        <end position="569"/>
    </location>
</feature>
<sequence length="630" mass="68555">MASSFEKSVKGATKVKLAPPKTKYIEHILVATHAGEAGVGEVFRALQYRLHDSTWTTVFKSLITVHLMIREGAPEVTLAYLAKHKNLLAPIAINDAQTQGRNIRHYATYLNERARAYRDTKCDWVKVKDTRLERLSVDKGLLRETEAVQNQLTALLKCDVLENELSNDITIFVFRLLVLDLLALFQVLNQAMINILGHFFEMSKVDADRAMQIYRTFTRQTDYVVQYLSVARQHEHQTRVEVPKVKHAPVNLGRQLEEYLGDPDFDVHRRQYLAELDAKKNNKAGSSGAKNSAATVARSATTAAKSTESTAAKSTPAKTTSGGGDLIDFFGAIEQTQTMIPSQPIPQQQIMQNTAATPWGAVPNNGLATGGGMFTAQPTGMFPQNGFAPQPTGFQSTNPFQMQATGAPAFSQPQAQQPLQPAYTGMGFGGFTAQPQQHQSAFQPTSLAPIPQDSVAGFQQQQQQQQQQAPQQLGVPTGQQITNPFRLSMMATGMNSAPAPLVAQQTSTNPFARASPQASQPFGAPMTTGPPTLAPLVPTKTGTNPFARDYGGTQPQRPHTAGGTSNSMPTMGAAPLLPQPTGSTNPFRQSQFVNQQTGMGWQHNQQSAGLLGQLETVPIFPRPAQQAPWQ</sequence>
<comment type="subcellular location">
    <subcellularLocation>
        <location evidence="1">Cytoplasm</location>
    </subcellularLocation>
</comment>
<organism evidence="5 6">
    <name type="scientific">Ophiostoma piceae (strain UAMH 11346)</name>
    <name type="common">Sap stain fungus</name>
    <dbReference type="NCBI Taxonomy" id="1262450"/>
    <lineage>
        <taxon>Eukaryota</taxon>
        <taxon>Fungi</taxon>
        <taxon>Dikarya</taxon>
        <taxon>Ascomycota</taxon>
        <taxon>Pezizomycotina</taxon>
        <taxon>Sordariomycetes</taxon>
        <taxon>Sordariomycetidae</taxon>
        <taxon>Ophiostomatales</taxon>
        <taxon>Ophiostomataceae</taxon>
        <taxon>Ophiostoma</taxon>
    </lineage>
</organism>
<dbReference type="PANTHER" id="PTHR22951:SF5">
    <property type="entry name" value="PHOSPHATIDYLINOSITOL-BINDING CLATHRIN ASSEMBLY PROTEIN LAP"/>
    <property type="match status" value="1"/>
</dbReference>
<dbReference type="InterPro" id="IPR045192">
    <property type="entry name" value="AP180-like"/>
</dbReference>
<protein>
    <submittedName>
        <fullName evidence="5">Enth domain-containing protein</fullName>
    </submittedName>
</protein>
<evidence type="ECO:0000259" key="4">
    <source>
        <dbReference type="PROSITE" id="PS50942"/>
    </source>
</evidence>
<dbReference type="eggNOG" id="KOG0251">
    <property type="taxonomic scope" value="Eukaryota"/>
</dbReference>
<accession>S3CU51</accession>
<dbReference type="GO" id="GO:0032050">
    <property type="term" value="F:clathrin heavy chain binding"/>
    <property type="evidence" value="ECO:0007669"/>
    <property type="project" value="TreeGrafter"/>
</dbReference>
<proteinExistence type="predicted"/>